<evidence type="ECO:0000313" key="1">
    <source>
        <dbReference type="EMBL" id="KKN13464.1"/>
    </source>
</evidence>
<dbReference type="EMBL" id="LAZR01003919">
    <property type="protein sequence ID" value="KKN13464.1"/>
    <property type="molecule type" value="Genomic_DNA"/>
</dbReference>
<accession>A0A0F9N693</accession>
<proteinExistence type="predicted"/>
<name>A0A0F9N693_9ZZZZ</name>
<reference evidence="1" key="1">
    <citation type="journal article" date="2015" name="Nature">
        <title>Complex archaea that bridge the gap between prokaryotes and eukaryotes.</title>
        <authorList>
            <person name="Spang A."/>
            <person name="Saw J.H."/>
            <person name="Jorgensen S.L."/>
            <person name="Zaremba-Niedzwiedzka K."/>
            <person name="Martijn J."/>
            <person name="Lind A.E."/>
            <person name="van Eijk R."/>
            <person name="Schleper C."/>
            <person name="Guy L."/>
            <person name="Ettema T.J."/>
        </authorList>
    </citation>
    <scope>NUCLEOTIDE SEQUENCE</scope>
</reference>
<sequence length="222" mass="25402">MIWYDLSYLYTLNQIEEKIIHTQSSLYNIIYSNFNDGDVLTAVFHRLSPNGFTAQTTINSKLKNYRDQFPEIKGSRLRYVVDKSTPDGEMKLRQFVGEIVYYLTVFQATVFLKEGPKTATAEDVLCANLMQLLSEAHVNTDNANNPASFHPGQKFSDILSTYESIWNRGPTGAPVWGFADLVPGYFVMQYTNEGTLVRERFNIILQLSGIYRIQNLKNQSEL</sequence>
<gene>
    <name evidence="1" type="ORF">LCGC14_1006030</name>
</gene>
<protein>
    <submittedName>
        <fullName evidence="1">Uncharacterized protein</fullName>
    </submittedName>
</protein>
<dbReference type="AlphaFoldDB" id="A0A0F9N693"/>
<organism evidence="1">
    <name type="scientific">marine sediment metagenome</name>
    <dbReference type="NCBI Taxonomy" id="412755"/>
    <lineage>
        <taxon>unclassified sequences</taxon>
        <taxon>metagenomes</taxon>
        <taxon>ecological metagenomes</taxon>
    </lineage>
</organism>
<comment type="caution">
    <text evidence="1">The sequence shown here is derived from an EMBL/GenBank/DDBJ whole genome shotgun (WGS) entry which is preliminary data.</text>
</comment>